<evidence type="ECO:0000256" key="8">
    <source>
        <dbReference type="ARBA" id="ARBA00022618"/>
    </source>
</evidence>
<name>A0A1H2DNH2_9PROT</name>
<keyword evidence="13 19" id="KW-0573">Peptidoglycan synthesis</keyword>
<dbReference type="SUPFAM" id="SSF56176">
    <property type="entry name" value="FAD-binding/transporter-associated domain-like"/>
    <property type="match status" value="1"/>
</dbReference>
<dbReference type="NCBIfam" id="TIGR00179">
    <property type="entry name" value="murB"/>
    <property type="match status" value="1"/>
</dbReference>
<evidence type="ECO:0000256" key="19">
    <source>
        <dbReference type="HAMAP-Rule" id="MF_00037"/>
    </source>
</evidence>
<keyword evidence="8 19" id="KW-0132">Cell division</keyword>
<dbReference type="PANTHER" id="PTHR21071">
    <property type="entry name" value="UDP-N-ACETYLENOLPYRUVOYLGLUCOSAMINE REDUCTASE"/>
    <property type="match status" value="1"/>
</dbReference>
<dbReference type="Gene3D" id="3.30.43.10">
    <property type="entry name" value="Uridine Diphospho-n-acetylenolpyruvylglucosamine Reductase, domain 2"/>
    <property type="match status" value="1"/>
</dbReference>
<comment type="catalytic activity">
    <reaction evidence="18 19">
        <text>UDP-N-acetyl-alpha-D-muramate + NADP(+) = UDP-N-acetyl-3-O-(1-carboxyvinyl)-alpha-D-glucosamine + NADPH + H(+)</text>
        <dbReference type="Rhea" id="RHEA:12248"/>
        <dbReference type="ChEBI" id="CHEBI:15378"/>
        <dbReference type="ChEBI" id="CHEBI:57783"/>
        <dbReference type="ChEBI" id="CHEBI:58349"/>
        <dbReference type="ChEBI" id="CHEBI:68483"/>
        <dbReference type="ChEBI" id="CHEBI:70757"/>
        <dbReference type="EC" id="1.3.1.98"/>
    </reaction>
</comment>
<evidence type="ECO:0000313" key="22">
    <source>
        <dbReference type="Proteomes" id="UP000182882"/>
    </source>
</evidence>
<evidence type="ECO:0000256" key="9">
    <source>
        <dbReference type="ARBA" id="ARBA00022630"/>
    </source>
</evidence>
<dbReference type="Proteomes" id="UP000182882">
    <property type="component" value="Unassembled WGS sequence"/>
</dbReference>
<dbReference type="UniPathway" id="UPA00219"/>
<evidence type="ECO:0000256" key="15">
    <source>
        <dbReference type="ARBA" id="ARBA00023306"/>
    </source>
</evidence>
<evidence type="ECO:0000256" key="10">
    <source>
        <dbReference type="ARBA" id="ARBA00022827"/>
    </source>
</evidence>
<comment type="pathway">
    <text evidence="4 19">Cell wall biogenesis; peptidoglycan biosynthesis.</text>
</comment>
<dbReference type="InterPro" id="IPR016169">
    <property type="entry name" value="FAD-bd_PCMH_sub2"/>
</dbReference>
<evidence type="ECO:0000256" key="13">
    <source>
        <dbReference type="ARBA" id="ARBA00022984"/>
    </source>
</evidence>
<keyword evidence="12 19" id="KW-0133">Cell shape</keyword>
<dbReference type="GO" id="GO:0051301">
    <property type="term" value="P:cell division"/>
    <property type="evidence" value="ECO:0007669"/>
    <property type="project" value="UniProtKB-KW"/>
</dbReference>
<protein>
    <recommendedName>
        <fullName evidence="6 19">UDP-N-acetylenolpyruvoylglucosamine reductase</fullName>
        <ecNumber evidence="5 19">1.3.1.98</ecNumber>
    </recommendedName>
    <alternativeName>
        <fullName evidence="17 19">UDP-N-acetylmuramate dehydrogenase</fullName>
    </alternativeName>
</protein>
<dbReference type="HAMAP" id="MF_00037">
    <property type="entry name" value="MurB"/>
    <property type="match status" value="1"/>
</dbReference>
<dbReference type="InterPro" id="IPR011601">
    <property type="entry name" value="MurB_C"/>
</dbReference>
<evidence type="ECO:0000256" key="17">
    <source>
        <dbReference type="ARBA" id="ARBA00031026"/>
    </source>
</evidence>
<evidence type="ECO:0000256" key="4">
    <source>
        <dbReference type="ARBA" id="ARBA00004752"/>
    </source>
</evidence>
<reference evidence="22" key="1">
    <citation type="submission" date="2016-10" db="EMBL/GenBank/DDBJ databases">
        <authorList>
            <person name="Varghese N."/>
            <person name="Submissions S."/>
        </authorList>
    </citation>
    <scope>NUCLEOTIDE SEQUENCE [LARGE SCALE GENOMIC DNA]</scope>
    <source>
        <strain evidence="22">Nm10</strain>
    </source>
</reference>
<evidence type="ECO:0000313" key="21">
    <source>
        <dbReference type="EMBL" id="SDT83908.1"/>
    </source>
</evidence>
<comment type="subcellular location">
    <subcellularLocation>
        <location evidence="3 19">Cytoplasm</location>
    </subcellularLocation>
</comment>
<evidence type="ECO:0000256" key="16">
    <source>
        <dbReference type="ARBA" id="ARBA00023316"/>
    </source>
</evidence>
<comment type="function">
    <text evidence="2 19">Cell wall formation.</text>
</comment>
<keyword evidence="22" id="KW-1185">Reference proteome</keyword>
<accession>A0A1H2DNH2</accession>
<dbReference type="RefSeq" id="WP_176767902.1">
    <property type="nucleotide sequence ID" value="NZ_CP013341.1"/>
</dbReference>
<dbReference type="Pfam" id="PF02873">
    <property type="entry name" value="MurB_C"/>
    <property type="match status" value="1"/>
</dbReference>
<evidence type="ECO:0000256" key="11">
    <source>
        <dbReference type="ARBA" id="ARBA00022857"/>
    </source>
</evidence>
<sequence length="329" mass="35898">MTGLSENARTNIPATDLAFIEMNMPLICRGEMRVDEPMSRHISWRTGGNARRYYMPVDLDDFADCLREFSYEPIFVIGLGSNLLVRDGGIQGTVIALHAQLNDLQLIEHNQFDGLIYAGAGVACAKVARFAAKHDLAGAEFLAGIPGTVGGALAMNAGCYGSETWEFVERVQVVNQEGRIFIRTPDEYAIGYRSVKLHQSSNGNNLEWFAGGYIKLSQGEQAESRQRIKQLLAQRIASQPLNLPNAGSVFRNPPGDHAARLIEASGLKGCCVGGAMVSPQHANFIVNMGNAKAADIEALILMVRNRVRKATGIELIQEVRIIGDARRLT</sequence>
<dbReference type="InterPro" id="IPR036318">
    <property type="entry name" value="FAD-bd_PCMH-like_sf"/>
</dbReference>
<dbReference type="SUPFAM" id="SSF56194">
    <property type="entry name" value="Uridine diphospho-N-Acetylenolpyruvylglucosamine reductase, MurB, C-terminal domain"/>
    <property type="match status" value="1"/>
</dbReference>
<evidence type="ECO:0000256" key="1">
    <source>
        <dbReference type="ARBA" id="ARBA00001974"/>
    </source>
</evidence>
<keyword evidence="11 19" id="KW-0521">NADP</keyword>
<dbReference type="GO" id="GO:0008360">
    <property type="term" value="P:regulation of cell shape"/>
    <property type="evidence" value="ECO:0007669"/>
    <property type="project" value="UniProtKB-KW"/>
</dbReference>
<comment type="cofactor">
    <cofactor evidence="1 19">
        <name>FAD</name>
        <dbReference type="ChEBI" id="CHEBI:57692"/>
    </cofactor>
</comment>
<dbReference type="GO" id="GO:0009252">
    <property type="term" value="P:peptidoglycan biosynthetic process"/>
    <property type="evidence" value="ECO:0007669"/>
    <property type="project" value="UniProtKB-UniRule"/>
</dbReference>
<keyword evidence="15 19" id="KW-0131">Cell cycle</keyword>
<evidence type="ECO:0000259" key="20">
    <source>
        <dbReference type="PROSITE" id="PS51387"/>
    </source>
</evidence>
<dbReference type="InterPro" id="IPR016166">
    <property type="entry name" value="FAD-bd_PCMH"/>
</dbReference>
<evidence type="ECO:0000256" key="12">
    <source>
        <dbReference type="ARBA" id="ARBA00022960"/>
    </source>
</evidence>
<dbReference type="GO" id="GO:0071949">
    <property type="term" value="F:FAD binding"/>
    <property type="evidence" value="ECO:0007669"/>
    <property type="project" value="InterPro"/>
</dbReference>
<feature type="active site" evidence="19">
    <location>
        <position position="193"/>
    </location>
</feature>
<evidence type="ECO:0000256" key="3">
    <source>
        <dbReference type="ARBA" id="ARBA00004496"/>
    </source>
</evidence>
<dbReference type="PANTHER" id="PTHR21071:SF4">
    <property type="entry name" value="UDP-N-ACETYLENOLPYRUVOYLGLUCOSAMINE REDUCTASE"/>
    <property type="match status" value="1"/>
</dbReference>
<dbReference type="Pfam" id="PF01565">
    <property type="entry name" value="FAD_binding_4"/>
    <property type="match status" value="1"/>
</dbReference>
<dbReference type="NCBIfam" id="NF010480">
    <property type="entry name" value="PRK13905.1"/>
    <property type="match status" value="1"/>
</dbReference>
<dbReference type="EMBL" id="FNLN01000001">
    <property type="protein sequence ID" value="SDT83908.1"/>
    <property type="molecule type" value="Genomic_DNA"/>
</dbReference>
<dbReference type="PROSITE" id="PS51387">
    <property type="entry name" value="FAD_PCMH"/>
    <property type="match status" value="1"/>
</dbReference>
<feature type="active site" description="Proton donor" evidence="19">
    <location>
        <position position="248"/>
    </location>
</feature>
<dbReference type="Gene3D" id="3.30.465.10">
    <property type="match status" value="1"/>
</dbReference>
<keyword evidence="16 19" id="KW-0961">Cell wall biogenesis/degradation</keyword>
<feature type="domain" description="FAD-binding PCMH-type" evidence="20">
    <location>
        <begin position="46"/>
        <end position="234"/>
    </location>
</feature>
<gene>
    <name evidence="19" type="primary">murB</name>
    <name evidence="21" type="ORF">SAMN05216406_10145</name>
</gene>
<dbReference type="AlphaFoldDB" id="A0A1H2DNH2"/>
<keyword evidence="14 19" id="KW-0560">Oxidoreductase</keyword>
<evidence type="ECO:0000256" key="7">
    <source>
        <dbReference type="ARBA" id="ARBA00022490"/>
    </source>
</evidence>
<evidence type="ECO:0000256" key="18">
    <source>
        <dbReference type="ARBA" id="ARBA00048914"/>
    </source>
</evidence>
<keyword evidence="10 19" id="KW-0274">FAD</keyword>
<dbReference type="EC" id="1.3.1.98" evidence="5 19"/>
<proteinExistence type="inferred from homology"/>
<evidence type="ECO:0000256" key="14">
    <source>
        <dbReference type="ARBA" id="ARBA00023002"/>
    </source>
</evidence>
<evidence type="ECO:0000256" key="2">
    <source>
        <dbReference type="ARBA" id="ARBA00003921"/>
    </source>
</evidence>
<dbReference type="GO" id="GO:0005829">
    <property type="term" value="C:cytosol"/>
    <property type="evidence" value="ECO:0007669"/>
    <property type="project" value="TreeGrafter"/>
</dbReference>
<dbReference type="Gene3D" id="3.90.78.10">
    <property type="entry name" value="UDP-N-acetylenolpyruvoylglucosamine reductase, C-terminal domain"/>
    <property type="match status" value="1"/>
</dbReference>
<dbReference type="GO" id="GO:0071555">
    <property type="term" value="P:cell wall organization"/>
    <property type="evidence" value="ECO:0007669"/>
    <property type="project" value="UniProtKB-KW"/>
</dbReference>
<dbReference type="InterPro" id="IPR036635">
    <property type="entry name" value="MurB_C_sf"/>
</dbReference>
<dbReference type="InterPro" id="IPR003170">
    <property type="entry name" value="MurB"/>
</dbReference>
<evidence type="ECO:0000256" key="6">
    <source>
        <dbReference type="ARBA" id="ARBA00015188"/>
    </source>
</evidence>
<keyword evidence="9 19" id="KW-0285">Flavoprotein</keyword>
<evidence type="ECO:0000256" key="5">
    <source>
        <dbReference type="ARBA" id="ARBA00012518"/>
    </source>
</evidence>
<organism evidence="21 22">
    <name type="scientific">Nitrosomonas ureae</name>
    <dbReference type="NCBI Taxonomy" id="44577"/>
    <lineage>
        <taxon>Bacteria</taxon>
        <taxon>Pseudomonadati</taxon>
        <taxon>Pseudomonadota</taxon>
        <taxon>Betaproteobacteria</taxon>
        <taxon>Nitrosomonadales</taxon>
        <taxon>Nitrosomonadaceae</taxon>
        <taxon>Nitrosomonas</taxon>
    </lineage>
</organism>
<dbReference type="InterPro" id="IPR006094">
    <property type="entry name" value="Oxid_FAD_bind_N"/>
</dbReference>
<dbReference type="GO" id="GO:0008762">
    <property type="term" value="F:UDP-N-acetylmuramate dehydrogenase activity"/>
    <property type="evidence" value="ECO:0007669"/>
    <property type="project" value="UniProtKB-UniRule"/>
</dbReference>
<feature type="active site" evidence="19">
    <location>
        <position position="318"/>
    </location>
</feature>
<comment type="similarity">
    <text evidence="19">Belongs to the MurB family.</text>
</comment>
<keyword evidence="7 19" id="KW-0963">Cytoplasm</keyword>
<dbReference type="InterPro" id="IPR016167">
    <property type="entry name" value="FAD-bd_PCMH_sub1"/>
</dbReference>